<evidence type="ECO:0000256" key="6">
    <source>
        <dbReference type="PIRSR" id="PIRSR600223-1"/>
    </source>
</evidence>
<dbReference type="GO" id="GO:0004252">
    <property type="term" value="F:serine-type endopeptidase activity"/>
    <property type="evidence" value="ECO:0007669"/>
    <property type="project" value="InterPro"/>
</dbReference>
<dbReference type="InterPro" id="IPR019758">
    <property type="entry name" value="Pept_S26A_signal_pept_1_CS"/>
</dbReference>
<dbReference type="InterPro" id="IPR019757">
    <property type="entry name" value="Pept_S26A_signal_pept_1_Lys-AS"/>
</dbReference>
<evidence type="ECO:0000256" key="2">
    <source>
        <dbReference type="ARBA" id="ARBA00009370"/>
    </source>
</evidence>
<dbReference type="PROSITE" id="PS00760">
    <property type="entry name" value="SPASE_I_2"/>
    <property type="match status" value="1"/>
</dbReference>
<gene>
    <name evidence="10" type="ORF">GGQ87_002701</name>
</gene>
<reference evidence="10 11" key="1">
    <citation type="submission" date="2020-03" db="EMBL/GenBank/DDBJ databases">
        <title>Genomic Encyclopedia of Type Strains, Phase IV (KMG-IV): sequencing the most valuable type-strain genomes for metagenomic binning, comparative biology and taxonomic classification.</title>
        <authorList>
            <person name="Goeker M."/>
        </authorList>
    </citation>
    <scope>NUCLEOTIDE SEQUENCE [LARGE SCALE GENOMIC DNA]</scope>
    <source>
        <strain evidence="10 11">DSM 4736</strain>
    </source>
</reference>
<feature type="transmembrane region" description="Helical" evidence="7">
    <location>
        <begin position="169"/>
        <end position="188"/>
    </location>
</feature>
<evidence type="ECO:0000256" key="4">
    <source>
        <dbReference type="ARBA" id="ARBA00019232"/>
    </source>
</evidence>
<dbReference type="PANTHER" id="PTHR43390">
    <property type="entry name" value="SIGNAL PEPTIDASE I"/>
    <property type="match status" value="1"/>
</dbReference>
<comment type="caution">
    <text evidence="10">The sequence shown here is derived from an EMBL/GenBank/DDBJ whole genome shotgun (WGS) entry which is preliminary data.</text>
</comment>
<dbReference type="CDD" id="cd06530">
    <property type="entry name" value="S26_SPase_I"/>
    <property type="match status" value="1"/>
</dbReference>
<evidence type="ECO:0000259" key="9">
    <source>
        <dbReference type="Pfam" id="PF10502"/>
    </source>
</evidence>
<dbReference type="Gene3D" id="2.10.109.10">
    <property type="entry name" value="Umud Fragment, subunit A"/>
    <property type="match status" value="1"/>
</dbReference>
<dbReference type="AlphaFoldDB" id="A0A7X5YNE3"/>
<evidence type="ECO:0000256" key="5">
    <source>
        <dbReference type="ARBA" id="ARBA00022801"/>
    </source>
</evidence>
<evidence type="ECO:0000256" key="1">
    <source>
        <dbReference type="ARBA" id="ARBA00000677"/>
    </source>
</evidence>
<dbReference type="PRINTS" id="PR00727">
    <property type="entry name" value="LEADERPTASE"/>
</dbReference>
<evidence type="ECO:0000256" key="3">
    <source>
        <dbReference type="ARBA" id="ARBA00013208"/>
    </source>
</evidence>
<name>A0A7X5YNE3_9CAUL</name>
<dbReference type="Pfam" id="PF10502">
    <property type="entry name" value="Peptidase_S26"/>
    <property type="match status" value="1"/>
</dbReference>
<feature type="compositionally biased region" description="Low complexity" evidence="8">
    <location>
        <begin position="24"/>
        <end position="33"/>
    </location>
</feature>
<evidence type="ECO:0000313" key="11">
    <source>
        <dbReference type="Proteomes" id="UP000587415"/>
    </source>
</evidence>
<dbReference type="InterPro" id="IPR019533">
    <property type="entry name" value="Peptidase_S26"/>
</dbReference>
<feature type="compositionally biased region" description="Basic and acidic residues" evidence="8">
    <location>
        <begin position="1"/>
        <end position="23"/>
    </location>
</feature>
<sequence>MSDENKPHDEHGHDAGHGPEAHPDAAPAAPAPSHDNHGHDHHGHEAHGHEAHEPVHAEPHGHDDHATADDHGHDGHAHDAHPVADAHAAEHAGHGHDDHVHDHHVTPAEATVAAGAAGAAAAASTRPPVWSDSGDAPFEDVDHTPVYARGKKGGRRKGKSGGGNETFEIIKTIFFALLIAFVLRVLLFQPFTIPSASMEPNLYEGDYIVVSKWSYGYSKHAIPFSPPLFEGRIFAQAPKRGDIVVFKLPRDDKTDYIKRLIGLPGDRVQMINNVLHINGQPVPDAVISGEDVTNMYGMPVIKARETLPEGKTFTVQDFGPGNQADDTPEFMVPEGHYFMMGDNRDNSVDSRFDESTGVGLVPAENLIGKAQIILFSWSPGASLWNPVSWFSKVRPSRFFNVLH</sequence>
<feature type="compositionally biased region" description="Basic and acidic residues" evidence="8">
    <location>
        <begin position="34"/>
        <end position="80"/>
    </location>
</feature>
<feature type="domain" description="Peptidase S26" evidence="9">
    <location>
        <begin position="168"/>
        <end position="374"/>
    </location>
</feature>
<comment type="catalytic activity">
    <reaction evidence="1 7">
        <text>Cleavage of hydrophobic, N-terminal signal or leader sequences from secreted and periplasmic proteins.</text>
        <dbReference type="EC" id="3.4.21.89"/>
    </reaction>
</comment>
<dbReference type="PROSITE" id="PS00761">
    <property type="entry name" value="SPASE_I_3"/>
    <property type="match status" value="1"/>
</dbReference>
<feature type="region of interest" description="Disordered" evidence="8">
    <location>
        <begin position="1"/>
        <end position="80"/>
    </location>
</feature>
<evidence type="ECO:0000256" key="7">
    <source>
        <dbReference type="RuleBase" id="RU362042"/>
    </source>
</evidence>
<keyword evidence="7" id="KW-0645">Protease</keyword>
<feature type="compositionally biased region" description="Low complexity" evidence="8">
    <location>
        <begin position="113"/>
        <end position="123"/>
    </location>
</feature>
<accession>A0A7X5YNE3</accession>
<evidence type="ECO:0000256" key="8">
    <source>
        <dbReference type="SAM" id="MobiDB-lite"/>
    </source>
</evidence>
<dbReference type="GO" id="GO:0009003">
    <property type="term" value="F:signal peptidase activity"/>
    <property type="evidence" value="ECO:0007669"/>
    <property type="project" value="UniProtKB-EC"/>
</dbReference>
<comment type="similarity">
    <text evidence="2 7">Belongs to the peptidase S26 family.</text>
</comment>
<dbReference type="Proteomes" id="UP000587415">
    <property type="component" value="Unassembled WGS sequence"/>
</dbReference>
<dbReference type="EMBL" id="JAATJM010000002">
    <property type="protein sequence ID" value="NJC42406.1"/>
    <property type="molecule type" value="Genomic_DNA"/>
</dbReference>
<dbReference type="InterPro" id="IPR036286">
    <property type="entry name" value="LexA/Signal_pep-like_sf"/>
</dbReference>
<comment type="subcellular location">
    <subcellularLocation>
        <location evidence="7">Membrane</location>
        <topology evidence="7">Single-pass type II membrane protein</topology>
    </subcellularLocation>
</comment>
<keyword evidence="7" id="KW-0472">Membrane</keyword>
<dbReference type="GO" id="GO:0016020">
    <property type="term" value="C:membrane"/>
    <property type="evidence" value="ECO:0007669"/>
    <property type="project" value="UniProtKB-SubCell"/>
</dbReference>
<keyword evidence="7" id="KW-1133">Transmembrane helix</keyword>
<dbReference type="EC" id="3.4.21.89" evidence="3 7"/>
<keyword evidence="5 7" id="KW-0378">Hydrolase</keyword>
<keyword evidence="7" id="KW-0812">Transmembrane</keyword>
<evidence type="ECO:0000313" key="10">
    <source>
        <dbReference type="EMBL" id="NJC42406.1"/>
    </source>
</evidence>
<feature type="active site" evidence="6">
    <location>
        <position position="258"/>
    </location>
</feature>
<feature type="compositionally biased region" description="Basic residues" evidence="8">
    <location>
        <begin position="149"/>
        <end position="159"/>
    </location>
</feature>
<dbReference type="NCBIfam" id="TIGR02227">
    <property type="entry name" value="sigpep_I_bact"/>
    <property type="match status" value="1"/>
</dbReference>
<proteinExistence type="inferred from homology"/>
<protein>
    <recommendedName>
        <fullName evidence="4 7">Signal peptidase I</fullName>
        <ecNumber evidence="3 7">3.4.21.89</ecNumber>
    </recommendedName>
</protein>
<dbReference type="PANTHER" id="PTHR43390:SF1">
    <property type="entry name" value="CHLOROPLAST PROCESSING PEPTIDASE"/>
    <property type="match status" value="1"/>
</dbReference>
<feature type="active site" evidence="6">
    <location>
        <position position="197"/>
    </location>
</feature>
<dbReference type="SUPFAM" id="SSF51306">
    <property type="entry name" value="LexA/Signal peptidase"/>
    <property type="match status" value="1"/>
</dbReference>
<dbReference type="InterPro" id="IPR000223">
    <property type="entry name" value="Pept_S26A_signal_pept_1"/>
</dbReference>
<organism evidence="10 11">
    <name type="scientific">Brevundimonas alba</name>
    <dbReference type="NCBI Taxonomy" id="74314"/>
    <lineage>
        <taxon>Bacteria</taxon>
        <taxon>Pseudomonadati</taxon>
        <taxon>Pseudomonadota</taxon>
        <taxon>Alphaproteobacteria</taxon>
        <taxon>Caulobacterales</taxon>
        <taxon>Caulobacteraceae</taxon>
        <taxon>Brevundimonas</taxon>
    </lineage>
</organism>
<feature type="region of interest" description="Disordered" evidence="8">
    <location>
        <begin position="113"/>
        <end position="162"/>
    </location>
</feature>
<keyword evidence="11" id="KW-1185">Reference proteome</keyword>
<dbReference type="GO" id="GO:0006465">
    <property type="term" value="P:signal peptide processing"/>
    <property type="evidence" value="ECO:0007669"/>
    <property type="project" value="InterPro"/>
</dbReference>